<evidence type="ECO:0000313" key="1">
    <source>
        <dbReference type="EMBL" id="CAB4168039.1"/>
    </source>
</evidence>
<evidence type="ECO:0000313" key="3">
    <source>
        <dbReference type="EMBL" id="CAB4177082.1"/>
    </source>
</evidence>
<name>A0A6J5P864_9CAUD</name>
<evidence type="ECO:0000313" key="4">
    <source>
        <dbReference type="EMBL" id="CAB4223110.1"/>
    </source>
</evidence>
<organism evidence="1">
    <name type="scientific">uncultured Caudovirales phage</name>
    <dbReference type="NCBI Taxonomy" id="2100421"/>
    <lineage>
        <taxon>Viruses</taxon>
        <taxon>Duplodnaviria</taxon>
        <taxon>Heunggongvirae</taxon>
        <taxon>Uroviricota</taxon>
        <taxon>Caudoviricetes</taxon>
        <taxon>Peduoviridae</taxon>
        <taxon>Maltschvirus</taxon>
        <taxon>Maltschvirus maltsch</taxon>
    </lineage>
</organism>
<dbReference type="EMBL" id="LR796858">
    <property type="protein sequence ID" value="CAB4170785.1"/>
    <property type="molecule type" value="Genomic_DNA"/>
</dbReference>
<accession>A0A6J5P864</accession>
<reference evidence="1" key="1">
    <citation type="submission" date="2020-04" db="EMBL/GenBank/DDBJ databases">
        <authorList>
            <person name="Chiriac C."/>
            <person name="Salcher M."/>
            <person name="Ghai R."/>
            <person name="Kavagutti S V."/>
        </authorList>
    </citation>
    <scope>NUCLEOTIDE SEQUENCE</scope>
</reference>
<proteinExistence type="predicted"/>
<dbReference type="EMBL" id="LR796815">
    <property type="protein sequence ID" value="CAB4168039.1"/>
    <property type="molecule type" value="Genomic_DNA"/>
</dbReference>
<dbReference type="EMBL" id="LR797534">
    <property type="protein sequence ID" value="CAB4223110.1"/>
    <property type="molecule type" value="Genomic_DNA"/>
</dbReference>
<dbReference type="EMBL" id="LR796944">
    <property type="protein sequence ID" value="CAB4177082.1"/>
    <property type="molecule type" value="Genomic_DNA"/>
</dbReference>
<gene>
    <name evidence="4" type="ORF">UFOVP1666_134</name>
    <name evidence="1" type="ORF">UFOVP867_89</name>
    <name evidence="2" type="ORF">UFOVP913_109</name>
    <name evidence="3" type="ORF">UFOVP993_162</name>
</gene>
<sequence>MNSYFFKQQGVNMKKSIFTLVLALVAFSASAVDLSISNGRDYKVDKDYVKAALGTDYLGLKVAATYQTVDKGYKAFGAQVGKSFDVPKIKDLSFGPVVGVQYFNPQHGAGSYVASAGGVVSYALSKTAAVTLDLTRRLNMDSVNTFSGNQAGLGLAVSF</sequence>
<evidence type="ECO:0000313" key="2">
    <source>
        <dbReference type="EMBL" id="CAB4170785.1"/>
    </source>
</evidence>
<protein>
    <submittedName>
        <fullName evidence="1">Uncharacterized protein</fullName>
    </submittedName>
</protein>